<protein>
    <submittedName>
        <fullName evidence="1">Uncharacterized protein</fullName>
    </submittedName>
</protein>
<evidence type="ECO:0000313" key="1">
    <source>
        <dbReference type="EMBL" id="JAV89225.1"/>
    </source>
</evidence>
<accession>A0A1Y1MXW4</accession>
<dbReference type="AlphaFoldDB" id="A0A1Y1MXW4"/>
<sequence>MGYWMVKRDYLPVNYKWRIYKLFYTSGRPSHFRFTDENIVEAVHQMWKILCEWAAQDEEFRRRKRDRYRNGEDLFLDEHDEELFLSEGEVEELHRKRNAIWERMLPPKPAKRARRHR</sequence>
<organism evidence="1">
    <name type="scientific">Photinus pyralis</name>
    <name type="common">Common eastern firefly</name>
    <name type="synonym">Lampyris pyralis</name>
    <dbReference type="NCBI Taxonomy" id="7054"/>
    <lineage>
        <taxon>Eukaryota</taxon>
        <taxon>Metazoa</taxon>
        <taxon>Ecdysozoa</taxon>
        <taxon>Arthropoda</taxon>
        <taxon>Hexapoda</taxon>
        <taxon>Insecta</taxon>
        <taxon>Pterygota</taxon>
        <taxon>Neoptera</taxon>
        <taxon>Endopterygota</taxon>
        <taxon>Coleoptera</taxon>
        <taxon>Polyphaga</taxon>
        <taxon>Elateriformia</taxon>
        <taxon>Elateroidea</taxon>
        <taxon>Lampyridae</taxon>
        <taxon>Lampyrinae</taxon>
        <taxon>Photinus</taxon>
    </lineage>
</organism>
<name>A0A1Y1MXW4_PHOPY</name>
<dbReference type="EMBL" id="GEZM01020670">
    <property type="protein sequence ID" value="JAV89225.1"/>
    <property type="molecule type" value="Transcribed_RNA"/>
</dbReference>
<reference evidence="1" key="1">
    <citation type="journal article" date="2016" name="Sci. Rep.">
        <title>Molecular characterization of firefly nuptial gifts: a multi-omics approach sheds light on postcopulatory sexual selection.</title>
        <authorList>
            <person name="Al-Wathiqui N."/>
            <person name="Fallon T.R."/>
            <person name="South A."/>
            <person name="Weng J.K."/>
            <person name="Lewis S.M."/>
        </authorList>
    </citation>
    <scope>NUCLEOTIDE SEQUENCE</scope>
</reference>
<proteinExistence type="predicted"/>